<name>A0A6L2K819_TANCI</name>
<sequence>MMDIRDEVKASKGDELPKSSLLPDSDQNNPLNKPQLSSGVKGIDHVSPIKLKGTGNSDSPRSRRIMMSERDILVSSNPQPVSQFNPITGELIMSSANVNFSGIASVVSDKLTDLEKDKVNVGKDKAPKHKLTDLEKDKVNVGKDKAPKHKAPVKNPTAVVYKARKQKTSVKKPAAVIEKLDVVVDKTPKHKASAKKPASVVVQDKDNVPIATESDKETEPVVVADVKAPVVAAVEKDNPKVTSKVSDESIKAPVVKESVKASSVVADKPSSVVVDKVNVVKDNINVVADKVVKENVFSVVADKASNINVVAGGTNHYLGPLTFLIVVRTRPAIRNWSSYLMKQRQELELKDRMVGILDLHDEWNEDEVQQSEGFIGFRKLPRKRDNVGDDDDENGDDNDVNDGDGNEDIVDAFKKREELL</sequence>
<feature type="compositionally biased region" description="Basic and acidic residues" evidence="1">
    <location>
        <begin position="1"/>
        <end position="17"/>
    </location>
</feature>
<dbReference type="AlphaFoldDB" id="A0A6L2K819"/>
<feature type="compositionally biased region" description="Acidic residues" evidence="1">
    <location>
        <begin position="388"/>
        <end position="407"/>
    </location>
</feature>
<feature type="region of interest" description="Disordered" evidence="1">
    <location>
        <begin position="1"/>
        <end position="63"/>
    </location>
</feature>
<gene>
    <name evidence="2" type="ORF">Tci_016022</name>
</gene>
<dbReference type="EMBL" id="BKCJ010001791">
    <property type="protein sequence ID" value="GEU44044.1"/>
    <property type="molecule type" value="Genomic_DNA"/>
</dbReference>
<evidence type="ECO:0000313" key="2">
    <source>
        <dbReference type="EMBL" id="GEU44044.1"/>
    </source>
</evidence>
<protein>
    <submittedName>
        <fullName evidence="2">ELM2 domain-containing protein</fullName>
    </submittedName>
</protein>
<organism evidence="2">
    <name type="scientific">Tanacetum cinerariifolium</name>
    <name type="common">Dalmatian daisy</name>
    <name type="synonym">Chrysanthemum cinerariifolium</name>
    <dbReference type="NCBI Taxonomy" id="118510"/>
    <lineage>
        <taxon>Eukaryota</taxon>
        <taxon>Viridiplantae</taxon>
        <taxon>Streptophyta</taxon>
        <taxon>Embryophyta</taxon>
        <taxon>Tracheophyta</taxon>
        <taxon>Spermatophyta</taxon>
        <taxon>Magnoliopsida</taxon>
        <taxon>eudicotyledons</taxon>
        <taxon>Gunneridae</taxon>
        <taxon>Pentapetalae</taxon>
        <taxon>asterids</taxon>
        <taxon>campanulids</taxon>
        <taxon>Asterales</taxon>
        <taxon>Asteraceae</taxon>
        <taxon>Asteroideae</taxon>
        <taxon>Anthemideae</taxon>
        <taxon>Anthemidinae</taxon>
        <taxon>Tanacetum</taxon>
    </lineage>
</organism>
<feature type="region of interest" description="Disordered" evidence="1">
    <location>
        <begin position="381"/>
        <end position="407"/>
    </location>
</feature>
<comment type="caution">
    <text evidence="2">The sequence shown here is derived from an EMBL/GenBank/DDBJ whole genome shotgun (WGS) entry which is preliminary data.</text>
</comment>
<feature type="compositionally biased region" description="Polar residues" evidence="1">
    <location>
        <begin position="25"/>
        <end position="38"/>
    </location>
</feature>
<evidence type="ECO:0000256" key="1">
    <source>
        <dbReference type="SAM" id="MobiDB-lite"/>
    </source>
</evidence>
<accession>A0A6L2K819</accession>
<proteinExistence type="predicted"/>
<reference evidence="2" key="1">
    <citation type="journal article" date="2019" name="Sci. Rep.">
        <title>Draft genome of Tanacetum cinerariifolium, the natural source of mosquito coil.</title>
        <authorList>
            <person name="Yamashiro T."/>
            <person name="Shiraishi A."/>
            <person name="Satake H."/>
            <person name="Nakayama K."/>
        </authorList>
    </citation>
    <scope>NUCLEOTIDE SEQUENCE</scope>
</reference>